<dbReference type="InterPro" id="IPR015631">
    <property type="entry name" value="CD2/SLAM_rcpt"/>
</dbReference>
<feature type="compositionally biased region" description="Basic and acidic residues" evidence="5">
    <location>
        <begin position="674"/>
        <end position="762"/>
    </location>
</feature>
<feature type="compositionally biased region" description="Polar residues" evidence="5">
    <location>
        <begin position="774"/>
        <end position="786"/>
    </location>
</feature>
<proteinExistence type="predicted"/>
<feature type="region of interest" description="Disordered" evidence="5">
    <location>
        <begin position="311"/>
        <end position="893"/>
    </location>
</feature>
<dbReference type="InterPro" id="IPR013783">
    <property type="entry name" value="Ig-like_fold"/>
</dbReference>
<feature type="compositionally biased region" description="Polar residues" evidence="5">
    <location>
        <begin position="617"/>
        <end position="634"/>
    </location>
</feature>
<feature type="region of interest" description="Disordered" evidence="5">
    <location>
        <begin position="236"/>
        <end position="284"/>
    </location>
</feature>
<feature type="compositionally biased region" description="Basic and acidic residues" evidence="5">
    <location>
        <begin position="510"/>
        <end position="522"/>
    </location>
</feature>
<organism evidence="9 10">
    <name type="scientific">Phoxinus phoxinus</name>
    <name type="common">Eurasian minnow</name>
    <dbReference type="NCBI Taxonomy" id="58324"/>
    <lineage>
        <taxon>Eukaryota</taxon>
        <taxon>Metazoa</taxon>
        <taxon>Chordata</taxon>
        <taxon>Craniata</taxon>
        <taxon>Vertebrata</taxon>
        <taxon>Euteleostomi</taxon>
        <taxon>Actinopterygii</taxon>
        <taxon>Neopterygii</taxon>
        <taxon>Teleostei</taxon>
        <taxon>Ostariophysi</taxon>
        <taxon>Cypriniformes</taxon>
        <taxon>Leuciscidae</taxon>
        <taxon>Phoxininae</taxon>
        <taxon>Phoxinus</taxon>
    </lineage>
</organism>
<feature type="compositionally biased region" description="Basic and acidic residues" evidence="5">
    <location>
        <begin position="638"/>
        <end position="655"/>
    </location>
</feature>
<dbReference type="SUPFAM" id="SSF48726">
    <property type="entry name" value="Immunoglobulin"/>
    <property type="match status" value="2"/>
</dbReference>
<keyword evidence="2 7" id="KW-0732">Signal</keyword>
<dbReference type="PROSITE" id="PS50835">
    <property type="entry name" value="IG_LIKE"/>
    <property type="match status" value="1"/>
</dbReference>
<evidence type="ECO:0000256" key="4">
    <source>
        <dbReference type="ARBA" id="ARBA00023180"/>
    </source>
</evidence>
<name>A0AAN9D9D8_9TELE</name>
<keyword evidence="3 6" id="KW-0472">Membrane</keyword>
<feature type="compositionally biased region" description="Basic and acidic residues" evidence="5">
    <location>
        <begin position="361"/>
        <end position="382"/>
    </location>
</feature>
<sequence>MAVTKSLVFITCLCFARDVVFCDDYEEKGKDITLTPSIRGKPTEILWRHNENTVLDYDGREVVVSRSFTGRVLLDFETGQLTIRRLTSQDSGQYQSNIVINRKVQTSSHTVTVLDVLPEPQVTCEPDETLNVKKLLCSVESRTQLSYEWSGPNIKVRSGPELLVEEQEENLDSVYTCTVKNQANSKSTEFTLKDCHTGRAGTAVVVPVALAIAIPIILLILLGLFYLYRRKEKSRQSGLKKVDPENGEGSNLLRNDQKDVMPGSSDATLPCHTRLPSQKQSIIDQKWVQDNGAESSGETDEGQKLLKKPKKLQEQNLKQSPQSAVSETNQEDTRNGNEGELDKHEKNSKHAVEAEENTSSKPDETEKERPKQRQEEEEKENSQEQESGNEEKFPEHQNEREEQKTEDNREDDQTPGEKEETEDRRDTEAVSPQSAVTEGSHMETENEAEQRHKNEKKSQSDEGEESVEQQNESVRNQKTKDEDDMRPGEKEERSEEKKQDGMDRANTAEACDHPAVDQRSDGEALGSPAVTDSSANLEKKPINSSDSSSNQTNQDQEEEEEEEEERKLSGPELDKESNQTDRSHCTDQDQEEERKRPGLELERGQEQMTEENKCDPETQSCKQTESDSTINSVYQRPGHSEELSRRDEVQTKDLKPSPQSAVSETIQEEESEGELDKHEKNSKHADEAEENHSSKPDETEKERPKRRQEEEEKENSQEQKSGNEEKFPEHQNEREEQKTEDNREDDQTPGEKEETEDRRDTVTDSPANLEKKPINSSGSSSNLTDQNQEEEVRKSSGPELDEEETVVKNQEAMGEEENPDPEKSVDSNSVCQQQLGDGLSKQDEEVANKSKMTDKGQSFKRIDDHAKVMQTEGETEVQTQAGDRGDSGQRHEQ</sequence>
<keyword evidence="10" id="KW-1185">Reference proteome</keyword>
<feature type="transmembrane region" description="Helical" evidence="6">
    <location>
        <begin position="204"/>
        <end position="228"/>
    </location>
</feature>
<keyword evidence="6" id="KW-1133">Transmembrane helix</keyword>
<comment type="caution">
    <text evidence="9">The sequence shown here is derived from an EMBL/GenBank/DDBJ whole genome shotgun (WGS) entry which is preliminary data.</text>
</comment>
<keyword evidence="6" id="KW-0812">Transmembrane</keyword>
<gene>
    <name evidence="9" type="ORF">R3I93_004759</name>
</gene>
<evidence type="ECO:0000256" key="6">
    <source>
        <dbReference type="SAM" id="Phobius"/>
    </source>
</evidence>
<feature type="compositionally biased region" description="Basic and acidic residues" evidence="5">
    <location>
        <begin position="565"/>
        <end position="616"/>
    </location>
</feature>
<dbReference type="EMBL" id="JAYKXH010000005">
    <property type="protein sequence ID" value="KAK7168540.1"/>
    <property type="molecule type" value="Genomic_DNA"/>
</dbReference>
<evidence type="ECO:0000256" key="2">
    <source>
        <dbReference type="ARBA" id="ARBA00022729"/>
    </source>
</evidence>
<evidence type="ECO:0000256" key="3">
    <source>
        <dbReference type="ARBA" id="ARBA00023136"/>
    </source>
</evidence>
<feature type="compositionally biased region" description="Basic and acidic residues" evidence="5">
    <location>
        <begin position="389"/>
        <end position="428"/>
    </location>
</feature>
<feature type="compositionally biased region" description="Polar residues" evidence="5">
    <location>
        <begin position="826"/>
        <end position="835"/>
    </location>
</feature>
<protein>
    <recommendedName>
        <fullName evidence="8">Ig-like domain-containing protein</fullName>
    </recommendedName>
</protein>
<dbReference type="AlphaFoldDB" id="A0AAN9D9D8"/>
<dbReference type="InterPro" id="IPR036179">
    <property type="entry name" value="Ig-like_dom_sf"/>
</dbReference>
<feature type="domain" description="Ig-like" evidence="8">
    <location>
        <begin position="118"/>
        <end position="193"/>
    </location>
</feature>
<comment type="subcellular location">
    <subcellularLocation>
        <location evidence="1">Membrane</location>
    </subcellularLocation>
</comment>
<dbReference type="PANTHER" id="PTHR12080">
    <property type="entry name" value="SIGNALING LYMPHOCYTIC ACTIVATION MOLECULE"/>
    <property type="match status" value="1"/>
</dbReference>
<evidence type="ECO:0000256" key="1">
    <source>
        <dbReference type="ARBA" id="ARBA00004370"/>
    </source>
</evidence>
<feature type="compositionally biased region" description="Acidic residues" evidence="5">
    <location>
        <begin position="555"/>
        <end position="564"/>
    </location>
</feature>
<evidence type="ECO:0000259" key="8">
    <source>
        <dbReference type="PROSITE" id="PS50835"/>
    </source>
</evidence>
<feature type="compositionally biased region" description="Basic and acidic residues" evidence="5">
    <location>
        <begin position="840"/>
        <end position="854"/>
    </location>
</feature>
<evidence type="ECO:0000256" key="5">
    <source>
        <dbReference type="SAM" id="MobiDB-lite"/>
    </source>
</evidence>
<feature type="compositionally biased region" description="Basic and acidic residues" evidence="5">
    <location>
        <begin position="331"/>
        <end position="353"/>
    </location>
</feature>
<feature type="signal peptide" evidence="7">
    <location>
        <begin position="1"/>
        <end position="22"/>
    </location>
</feature>
<feature type="chain" id="PRO_5042959242" description="Ig-like domain-containing protein" evidence="7">
    <location>
        <begin position="23"/>
        <end position="893"/>
    </location>
</feature>
<feature type="compositionally biased region" description="Low complexity" evidence="5">
    <location>
        <begin position="543"/>
        <end position="554"/>
    </location>
</feature>
<dbReference type="GO" id="GO:0016020">
    <property type="term" value="C:membrane"/>
    <property type="evidence" value="ECO:0007669"/>
    <property type="project" value="UniProtKB-SubCell"/>
</dbReference>
<dbReference type="Proteomes" id="UP001364617">
    <property type="component" value="Unassembled WGS sequence"/>
</dbReference>
<evidence type="ECO:0000313" key="9">
    <source>
        <dbReference type="EMBL" id="KAK7168540.1"/>
    </source>
</evidence>
<feature type="compositionally biased region" description="Basic and acidic residues" evidence="5">
    <location>
        <begin position="883"/>
        <end position="893"/>
    </location>
</feature>
<feature type="compositionally biased region" description="Basic and acidic residues" evidence="5">
    <location>
        <begin position="440"/>
        <end position="460"/>
    </location>
</feature>
<keyword evidence="4" id="KW-0325">Glycoprotein</keyword>
<dbReference type="Gene3D" id="2.60.40.10">
    <property type="entry name" value="Immunoglobulins"/>
    <property type="match status" value="2"/>
</dbReference>
<evidence type="ECO:0000313" key="10">
    <source>
        <dbReference type="Proteomes" id="UP001364617"/>
    </source>
</evidence>
<dbReference type="PANTHER" id="PTHR12080:SF134">
    <property type="entry name" value="CD48 ANTIGEN"/>
    <property type="match status" value="1"/>
</dbReference>
<feature type="compositionally biased region" description="Basic and acidic residues" evidence="5">
    <location>
        <begin position="478"/>
        <end position="503"/>
    </location>
</feature>
<dbReference type="InterPro" id="IPR007110">
    <property type="entry name" value="Ig-like_dom"/>
</dbReference>
<evidence type="ECO:0000256" key="7">
    <source>
        <dbReference type="SAM" id="SignalP"/>
    </source>
</evidence>
<accession>A0AAN9D9D8</accession>
<reference evidence="9 10" key="1">
    <citation type="submission" date="2024-02" db="EMBL/GenBank/DDBJ databases">
        <title>Chromosome-level genome assembly of the Eurasian Minnow (Phoxinus phoxinus).</title>
        <authorList>
            <person name="Oriowo T.O."/>
            <person name="Martin S."/>
            <person name="Stange M."/>
            <person name="Chrysostomakis Y."/>
            <person name="Brown T."/>
            <person name="Winkler S."/>
            <person name="Kukowka S."/>
            <person name="Myers E.W."/>
            <person name="Bohne A."/>
        </authorList>
    </citation>
    <scope>NUCLEOTIDE SEQUENCE [LARGE SCALE GENOMIC DNA]</scope>
    <source>
        <strain evidence="9">ZFMK-TIS-60720</strain>
        <tissue evidence="9">Whole Organism</tissue>
    </source>
</reference>